<name>A0A6J5M6P4_9CAUD</name>
<evidence type="ECO:0000313" key="1">
    <source>
        <dbReference type="EMBL" id="CAB4140740.1"/>
    </source>
</evidence>
<gene>
    <name evidence="1" type="ORF">UFOVP395_75</name>
</gene>
<protein>
    <submittedName>
        <fullName evidence="1">Uncharacterized protein</fullName>
    </submittedName>
</protein>
<proteinExistence type="predicted"/>
<sequence length="115" mass="12014">MTFVVKSIINNQYKLKVVNQNGSLLQAPATVPVVATAAISDLALYSNTQLMLANDATTYANAVAYAANAVANITVATISDVTLSTVPPANNSTLVYSSANNKYVVKQLDLDGGSF</sequence>
<reference evidence="1" key="1">
    <citation type="submission" date="2020-04" db="EMBL/GenBank/DDBJ databases">
        <authorList>
            <person name="Chiriac C."/>
            <person name="Salcher M."/>
            <person name="Ghai R."/>
            <person name="Kavagutti S V."/>
        </authorList>
    </citation>
    <scope>NUCLEOTIDE SEQUENCE</scope>
</reference>
<accession>A0A6J5M6P4</accession>
<dbReference type="EMBL" id="LR796380">
    <property type="protein sequence ID" value="CAB4140740.1"/>
    <property type="molecule type" value="Genomic_DNA"/>
</dbReference>
<organism evidence="1">
    <name type="scientific">uncultured Caudovirales phage</name>
    <dbReference type="NCBI Taxonomy" id="2100421"/>
    <lineage>
        <taxon>Viruses</taxon>
        <taxon>Duplodnaviria</taxon>
        <taxon>Heunggongvirae</taxon>
        <taxon>Uroviricota</taxon>
        <taxon>Caudoviricetes</taxon>
        <taxon>Peduoviridae</taxon>
        <taxon>Maltschvirus</taxon>
        <taxon>Maltschvirus maltsch</taxon>
    </lineage>
</organism>